<sequence length="124" mass="13943">MRLIDMRALCLLLLLLQLGSIVPSTIAERNTNWHHTTLPEEITIWIVSVLHESDSAKMGHPADENYGVVVVVDPLTNRVAGFSPFAVALRNFDDLLSPGWRLCRDGPDLRWMEPQALLRGFDVP</sequence>
<feature type="chain" id="PRO_5024346064" evidence="1">
    <location>
        <begin position="28"/>
        <end position="124"/>
    </location>
</feature>
<evidence type="ECO:0000256" key="1">
    <source>
        <dbReference type="SAM" id="SignalP"/>
    </source>
</evidence>
<organism evidence="2">
    <name type="scientific">Mesocestoides corti</name>
    <name type="common">Flatworm</name>
    <dbReference type="NCBI Taxonomy" id="53468"/>
    <lineage>
        <taxon>Eukaryota</taxon>
        <taxon>Metazoa</taxon>
        <taxon>Spiralia</taxon>
        <taxon>Lophotrochozoa</taxon>
        <taxon>Platyhelminthes</taxon>
        <taxon>Cestoda</taxon>
        <taxon>Eucestoda</taxon>
        <taxon>Cyclophyllidea</taxon>
        <taxon>Mesocestoididae</taxon>
        <taxon>Mesocestoides</taxon>
    </lineage>
</organism>
<reference evidence="2" key="1">
    <citation type="submission" date="2019-11" db="UniProtKB">
        <authorList>
            <consortium name="WormBaseParasite"/>
        </authorList>
    </citation>
    <scope>IDENTIFICATION</scope>
</reference>
<proteinExistence type="predicted"/>
<protein>
    <submittedName>
        <fullName evidence="2">Secreted protein</fullName>
    </submittedName>
</protein>
<accession>A0A5K3G091</accession>
<keyword evidence="1" id="KW-0732">Signal</keyword>
<dbReference type="WBParaSite" id="MCU_013464-RB">
    <property type="protein sequence ID" value="MCU_013464-RB"/>
    <property type="gene ID" value="MCU_013464"/>
</dbReference>
<dbReference type="AlphaFoldDB" id="A0A5K3G091"/>
<feature type="signal peptide" evidence="1">
    <location>
        <begin position="1"/>
        <end position="27"/>
    </location>
</feature>
<evidence type="ECO:0000313" key="2">
    <source>
        <dbReference type="WBParaSite" id="MCU_013464-RB"/>
    </source>
</evidence>
<name>A0A5K3G091_MESCO</name>